<name>A0AAV4VQ14_CAEEX</name>
<dbReference type="AlphaFoldDB" id="A0AAV4VQ14"/>
<comment type="caution">
    <text evidence="1">The sequence shown here is derived from an EMBL/GenBank/DDBJ whole genome shotgun (WGS) entry which is preliminary data.</text>
</comment>
<dbReference type="EMBL" id="BPLR01014926">
    <property type="protein sequence ID" value="GIY72281.1"/>
    <property type="molecule type" value="Genomic_DNA"/>
</dbReference>
<dbReference type="Proteomes" id="UP001054945">
    <property type="component" value="Unassembled WGS sequence"/>
</dbReference>
<evidence type="ECO:0000313" key="1">
    <source>
        <dbReference type="EMBL" id="GIY72281.1"/>
    </source>
</evidence>
<evidence type="ECO:0000313" key="2">
    <source>
        <dbReference type="Proteomes" id="UP001054945"/>
    </source>
</evidence>
<reference evidence="1 2" key="1">
    <citation type="submission" date="2021-06" db="EMBL/GenBank/DDBJ databases">
        <title>Caerostris extrusa draft genome.</title>
        <authorList>
            <person name="Kono N."/>
            <person name="Arakawa K."/>
        </authorList>
    </citation>
    <scope>NUCLEOTIDE SEQUENCE [LARGE SCALE GENOMIC DNA]</scope>
</reference>
<sequence length="75" mass="8225">MSNNRSVFSILLNKFSREDVVPQTSSSDAYKSQLILGLILIGELALSYVNLVEKETDTFALVVIPLHILNTCLAG</sequence>
<accession>A0AAV4VQ14</accession>
<protein>
    <submittedName>
        <fullName evidence="1">Uncharacterized protein</fullName>
    </submittedName>
</protein>
<gene>
    <name evidence="1" type="ORF">CEXT_184441</name>
</gene>
<organism evidence="1 2">
    <name type="scientific">Caerostris extrusa</name>
    <name type="common">Bark spider</name>
    <name type="synonym">Caerostris bankana</name>
    <dbReference type="NCBI Taxonomy" id="172846"/>
    <lineage>
        <taxon>Eukaryota</taxon>
        <taxon>Metazoa</taxon>
        <taxon>Ecdysozoa</taxon>
        <taxon>Arthropoda</taxon>
        <taxon>Chelicerata</taxon>
        <taxon>Arachnida</taxon>
        <taxon>Araneae</taxon>
        <taxon>Araneomorphae</taxon>
        <taxon>Entelegynae</taxon>
        <taxon>Araneoidea</taxon>
        <taxon>Araneidae</taxon>
        <taxon>Caerostris</taxon>
    </lineage>
</organism>
<keyword evidence="2" id="KW-1185">Reference proteome</keyword>
<proteinExistence type="predicted"/>